<evidence type="ECO:0000313" key="2">
    <source>
        <dbReference type="EMBL" id="VAH65203.1"/>
    </source>
</evidence>
<organism evidence="2 3">
    <name type="scientific">Triticum turgidum subsp. durum</name>
    <name type="common">Durum wheat</name>
    <name type="synonym">Triticum durum</name>
    <dbReference type="NCBI Taxonomy" id="4567"/>
    <lineage>
        <taxon>Eukaryota</taxon>
        <taxon>Viridiplantae</taxon>
        <taxon>Streptophyta</taxon>
        <taxon>Embryophyta</taxon>
        <taxon>Tracheophyta</taxon>
        <taxon>Spermatophyta</taxon>
        <taxon>Magnoliopsida</taxon>
        <taxon>Liliopsida</taxon>
        <taxon>Poales</taxon>
        <taxon>Poaceae</taxon>
        <taxon>BOP clade</taxon>
        <taxon>Pooideae</taxon>
        <taxon>Triticodae</taxon>
        <taxon>Triticeae</taxon>
        <taxon>Triticinae</taxon>
        <taxon>Triticum</taxon>
    </lineage>
</organism>
<evidence type="ECO:0000313" key="3">
    <source>
        <dbReference type="Proteomes" id="UP000324705"/>
    </source>
</evidence>
<dbReference type="InterPro" id="IPR056697">
    <property type="entry name" value="DUF7795"/>
</dbReference>
<dbReference type="Proteomes" id="UP000324705">
    <property type="component" value="Chromosome 3A"/>
</dbReference>
<gene>
    <name evidence="2" type="ORF">TRITD_3Av1G207890</name>
</gene>
<keyword evidence="3" id="KW-1185">Reference proteome</keyword>
<feature type="domain" description="DUF7795" evidence="1">
    <location>
        <begin position="3"/>
        <end position="57"/>
    </location>
</feature>
<sequence>MFKFHDSLISEHFRRPMIPMESGAVSQLVKSNYTDRLKSYLEAGCHLQHQSIWNINQCKLKVTFPVPECIVYLY</sequence>
<accession>A0A9R0RRU0</accession>
<protein>
    <recommendedName>
        <fullName evidence="1">DUF7795 domain-containing protein</fullName>
    </recommendedName>
</protein>
<dbReference type="PANTHER" id="PTHR35305">
    <property type="entry name" value="FAD-BINDING PROTEIN"/>
    <property type="match status" value="1"/>
</dbReference>
<dbReference type="Pfam" id="PF25071">
    <property type="entry name" value="DUF7795"/>
    <property type="match status" value="1"/>
</dbReference>
<dbReference type="EMBL" id="LT934115">
    <property type="protein sequence ID" value="VAH65203.1"/>
    <property type="molecule type" value="Genomic_DNA"/>
</dbReference>
<dbReference type="Gramene" id="TRITD3Av1G207890.2">
    <property type="protein sequence ID" value="TRITD3Av1G207890.2"/>
    <property type="gene ID" value="TRITD3Av1G207890"/>
</dbReference>
<reference evidence="2 3" key="1">
    <citation type="submission" date="2017-09" db="EMBL/GenBank/DDBJ databases">
        <authorList>
            <consortium name="International Durum Wheat Genome Sequencing Consortium (IDWGSC)"/>
            <person name="Milanesi L."/>
        </authorList>
    </citation>
    <scope>NUCLEOTIDE SEQUENCE [LARGE SCALE GENOMIC DNA]</scope>
    <source>
        <strain evidence="3">cv. Svevo</strain>
    </source>
</reference>
<dbReference type="AlphaFoldDB" id="A0A9R0RRU0"/>
<name>A0A9R0RRU0_TRITD</name>
<evidence type="ECO:0000259" key="1">
    <source>
        <dbReference type="Pfam" id="PF25071"/>
    </source>
</evidence>
<proteinExistence type="predicted"/>
<dbReference type="PANTHER" id="PTHR35305:SF2">
    <property type="entry name" value="FAD-BINDING PROTEIN"/>
    <property type="match status" value="1"/>
</dbReference>